<organism evidence="2 3">
    <name type="scientific">Candidatus Nomurabacteria bacterium RIFCSPHIGHO2_02_FULL_42_19</name>
    <dbReference type="NCBI Taxonomy" id="1801756"/>
    <lineage>
        <taxon>Bacteria</taxon>
        <taxon>Candidatus Nomuraibacteriota</taxon>
    </lineage>
</organism>
<reference evidence="2 3" key="1">
    <citation type="journal article" date="2016" name="Nat. Commun.">
        <title>Thousands of microbial genomes shed light on interconnected biogeochemical processes in an aquifer system.</title>
        <authorList>
            <person name="Anantharaman K."/>
            <person name="Brown C.T."/>
            <person name="Hug L.A."/>
            <person name="Sharon I."/>
            <person name="Castelle C.J."/>
            <person name="Probst A.J."/>
            <person name="Thomas B.C."/>
            <person name="Singh A."/>
            <person name="Wilkins M.J."/>
            <person name="Karaoz U."/>
            <person name="Brodie E.L."/>
            <person name="Williams K.H."/>
            <person name="Hubbard S.S."/>
            <person name="Banfield J.F."/>
        </authorList>
    </citation>
    <scope>NUCLEOTIDE SEQUENCE [LARGE SCALE GENOMIC DNA]</scope>
</reference>
<gene>
    <name evidence="2" type="ORF">A3C67_02535</name>
</gene>
<comment type="caution">
    <text evidence="2">The sequence shown here is derived from an EMBL/GenBank/DDBJ whole genome shotgun (WGS) entry which is preliminary data.</text>
</comment>
<feature type="transmembrane region" description="Helical" evidence="1">
    <location>
        <begin position="56"/>
        <end position="75"/>
    </location>
</feature>
<evidence type="ECO:0000313" key="2">
    <source>
        <dbReference type="EMBL" id="OGI75648.1"/>
    </source>
</evidence>
<accession>A0A1F6W154</accession>
<dbReference type="AlphaFoldDB" id="A0A1F6W154"/>
<sequence length="115" mass="13370">METKQKTWLWISLAMFVVPEALWNPILNFSYSFFENSTNPIILRPNFLITPDYRNLVIFVIFIQLMGLISSLIIISKSNLTFSYKILLILLILFLIAVTGFVFFITFSLRHGIGF</sequence>
<evidence type="ECO:0000313" key="3">
    <source>
        <dbReference type="Proteomes" id="UP000179275"/>
    </source>
</evidence>
<dbReference type="STRING" id="1801756.A3C67_02535"/>
<evidence type="ECO:0000256" key="1">
    <source>
        <dbReference type="SAM" id="Phobius"/>
    </source>
</evidence>
<protein>
    <recommendedName>
        <fullName evidence="4">DUF998 domain-containing protein</fullName>
    </recommendedName>
</protein>
<proteinExistence type="predicted"/>
<feature type="transmembrane region" description="Helical" evidence="1">
    <location>
        <begin position="7"/>
        <end position="26"/>
    </location>
</feature>
<keyword evidence="1" id="KW-0472">Membrane</keyword>
<name>A0A1F6W154_9BACT</name>
<dbReference type="Proteomes" id="UP000179275">
    <property type="component" value="Unassembled WGS sequence"/>
</dbReference>
<keyword evidence="1" id="KW-1133">Transmembrane helix</keyword>
<dbReference type="EMBL" id="MFUG01000016">
    <property type="protein sequence ID" value="OGI75648.1"/>
    <property type="molecule type" value="Genomic_DNA"/>
</dbReference>
<keyword evidence="1" id="KW-0812">Transmembrane</keyword>
<evidence type="ECO:0008006" key="4">
    <source>
        <dbReference type="Google" id="ProtNLM"/>
    </source>
</evidence>
<feature type="transmembrane region" description="Helical" evidence="1">
    <location>
        <begin position="87"/>
        <end position="109"/>
    </location>
</feature>